<gene>
    <name evidence="2" type="ORF">CINF_1063</name>
</gene>
<sequence length="244" mass="28156">MFLFSIIILAGYFVLVLIFSYFWSVVIYKLAISKKIHFIILAIGLYALWGYYTMWSKEFFIISGFFVTALYFGGFMFFHKDFSKKLVIFSSFVCVFCLWQLEVPQKIILDITHKNSNLNIKIIDNNYKIITINDQGKIKNNILFSKSKESILCDRETIGCPFIFSFSYPLYDIYIYDDIDLTGNGKIIAKTYASAYNHTFLSGFGSISSVGKGIAAYGIYNQEDEIINFLKENQIKQGENNDTK</sequence>
<keyword evidence="3" id="KW-1185">Reference proteome</keyword>
<feature type="transmembrane region" description="Helical" evidence="1">
    <location>
        <begin position="85"/>
        <end position="101"/>
    </location>
</feature>
<dbReference type="EMBL" id="CP049075">
    <property type="protein sequence ID" value="QLI05561.1"/>
    <property type="molecule type" value="Genomic_DNA"/>
</dbReference>
<dbReference type="AlphaFoldDB" id="A0A7H9CIS5"/>
<dbReference type="RefSeq" id="WP_178695464.1">
    <property type="nucleotide sequence ID" value="NZ_CP049075.1"/>
</dbReference>
<feature type="transmembrane region" description="Helical" evidence="1">
    <location>
        <begin position="59"/>
        <end position="78"/>
    </location>
</feature>
<evidence type="ECO:0000313" key="3">
    <source>
        <dbReference type="Proteomes" id="UP000509414"/>
    </source>
</evidence>
<evidence type="ECO:0000256" key="1">
    <source>
        <dbReference type="SAM" id="Phobius"/>
    </source>
</evidence>
<name>A0A7H9CIS5_9BACT</name>
<feature type="transmembrane region" description="Helical" evidence="1">
    <location>
        <begin position="36"/>
        <end position="53"/>
    </location>
</feature>
<keyword evidence="1" id="KW-1133">Transmembrane helix</keyword>
<proteinExistence type="predicted"/>
<feature type="transmembrane region" description="Helical" evidence="1">
    <location>
        <begin position="6"/>
        <end position="24"/>
    </location>
</feature>
<evidence type="ECO:0000313" key="2">
    <source>
        <dbReference type="EMBL" id="QLI05561.1"/>
    </source>
</evidence>
<keyword evidence="1" id="KW-0812">Transmembrane</keyword>
<dbReference type="Proteomes" id="UP000509414">
    <property type="component" value="Chromosome"/>
</dbReference>
<dbReference type="KEGG" id="cinf:CINF_1063"/>
<organism evidence="2 3">
    <name type="scientific">Candidatus Campylobacter infans</name>
    <dbReference type="NCBI Taxonomy" id="2561898"/>
    <lineage>
        <taxon>Bacteria</taxon>
        <taxon>Pseudomonadati</taxon>
        <taxon>Campylobacterota</taxon>
        <taxon>Epsilonproteobacteria</taxon>
        <taxon>Campylobacterales</taxon>
        <taxon>Campylobacteraceae</taxon>
        <taxon>Campylobacter</taxon>
    </lineage>
</organism>
<protein>
    <submittedName>
        <fullName evidence="2">Putative membrane protein</fullName>
    </submittedName>
</protein>
<keyword evidence="1" id="KW-0472">Membrane</keyword>
<accession>A0A7H9CIS5</accession>
<reference evidence="2 3" key="1">
    <citation type="submission" date="2020-02" db="EMBL/GenBank/DDBJ databases">
        <title>Complete genome sequence of the novel Campylobacter species Candidatus Campylobacter infans.</title>
        <authorList>
            <person name="Duim B."/>
            <person name="Zomer A."/>
            <person name="van der Graaf L."/>
            <person name="Wagenaar J."/>
        </authorList>
    </citation>
    <scope>NUCLEOTIDE SEQUENCE [LARGE SCALE GENOMIC DNA]</scope>
    <source>
        <strain evidence="2 3">19S00001</strain>
    </source>
</reference>